<organism evidence="1 2">
    <name type="scientific">Gordonia mangrovi</name>
    <dbReference type="NCBI Taxonomy" id="2665643"/>
    <lineage>
        <taxon>Bacteria</taxon>
        <taxon>Bacillati</taxon>
        <taxon>Actinomycetota</taxon>
        <taxon>Actinomycetes</taxon>
        <taxon>Mycobacteriales</taxon>
        <taxon>Gordoniaceae</taxon>
        <taxon>Gordonia</taxon>
    </lineage>
</organism>
<dbReference type="AlphaFoldDB" id="A0A6L7GSG2"/>
<dbReference type="RefSeq" id="WP_160902513.1">
    <property type="nucleotide sequence ID" value="NZ_CP102850.1"/>
</dbReference>
<evidence type="ECO:0000313" key="2">
    <source>
        <dbReference type="Proteomes" id="UP000475545"/>
    </source>
</evidence>
<evidence type="ECO:0000313" key="1">
    <source>
        <dbReference type="EMBL" id="MXP22357.1"/>
    </source>
</evidence>
<comment type="caution">
    <text evidence="1">The sequence shown here is derived from an EMBL/GenBank/DDBJ whole genome shotgun (WGS) entry which is preliminary data.</text>
</comment>
<dbReference type="EMBL" id="WMBR01000003">
    <property type="protein sequence ID" value="MXP22357.1"/>
    <property type="molecule type" value="Genomic_DNA"/>
</dbReference>
<dbReference type="Pfam" id="PF13830">
    <property type="entry name" value="DUF4192"/>
    <property type="match status" value="1"/>
</dbReference>
<sequence length="362" mass="38989">MSTSQRPRPLTPSSLLTALPGLLGFIPERSLIVLAFGSDPHTVQTTMRHDLVFDDTGDLAGPLVTVLDGLAEICAREKALAVVVVIVDDRHPVGAERYRRVCVTADRCFAGIGGVATGFVVGQFAENAPWQRVWDAPEPTWSTPPLARTGSLRGRLGDPHSSPTAVQRAVETGRRVLGRRSEMEEMLRPLPHCVGPHHQFGEVVDGFDDATLLRDLVSQVIAYASPAHPPQLDCAAVTRLGAALLRLQVRDAALVLSVTDFRHAAETLWRELARRLTGSRRASAATMLGYLHYVNGEGGYAGVAFDHALAADPHWSLAGLLDTALRGGIPPTTIREMIPMCYDVAESLGVPMPGPSLDREVS</sequence>
<name>A0A6L7GSG2_9ACTN</name>
<reference evidence="1 2" key="1">
    <citation type="submission" date="2019-11" db="EMBL/GenBank/DDBJ databases">
        <title>Gordonia sp. nov., a novel actinobacterium isolated from mangrove soil in Hainan.</title>
        <authorList>
            <person name="Huang X."/>
            <person name="Xie Y."/>
            <person name="Chu X."/>
            <person name="Xiao K."/>
        </authorList>
    </citation>
    <scope>NUCLEOTIDE SEQUENCE [LARGE SCALE GENOMIC DNA]</scope>
    <source>
        <strain evidence="1 2">HNM0687</strain>
    </source>
</reference>
<proteinExistence type="predicted"/>
<keyword evidence="2" id="KW-1185">Reference proteome</keyword>
<dbReference type="InterPro" id="IPR025447">
    <property type="entry name" value="DUF4192"/>
</dbReference>
<dbReference type="Proteomes" id="UP000475545">
    <property type="component" value="Unassembled WGS sequence"/>
</dbReference>
<gene>
    <name evidence="1" type="ORF">GIY30_13515</name>
</gene>
<accession>A0A6L7GSG2</accession>
<protein>
    <submittedName>
        <fullName evidence="1">DUF4192 family protein</fullName>
    </submittedName>
</protein>